<dbReference type="RefSeq" id="WP_202957324.1">
    <property type="nucleotide sequence ID" value="NZ_JAPCID010000010.1"/>
</dbReference>
<reference evidence="1" key="1">
    <citation type="submission" date="2022-10" db="EMBL/GenBank/DDBJ databases">
        <title>The WGS of Solirubrobacter sp. CPCC 204708.</title>
        <authorList>
            <person name="Jiang Z."/>
        </authorList>
    </citation>
    <scope>NUCLEOTIDE SEQUENCE</scope>
    <source>
        <strain evidence="1">CPCC 204708</strain>
    </source>
</reference>
<gene>
    <name evidence="1" type="ORF">OJ962_08625</name>
</gene>
<dbReference type="EMBL" id="JAPCID010000010">
    <property type="protein sequence ID" value="MDA0137557.1"/>
    <property type="molecule type" value="Genomic_DNA"/>
</dbReference>
<organism evidence="1 2">
    <name type="scientific">Solirubrobacter deserti</name>
    <dbReference type="NCBI Taxonomy" id="2282478"/>
    <lineage>
        <taxon>Bacteria</taxon>
        <taxon>Bacillati</taxon>
        <taxon>Actinomycetota</taxon>
        <taxon>Thermoleophilia</taxon>
        <taxon>Solirubrobacterales</taxon>
        <taxon>Solirubrobacteraceae</taxon>
        <taxon>Solirubrobacter</taxon>
    </lineage>
</organism>
<dbReference type="Proteomes" id="UP001147700">
    <property type="component" value="Unassembled WGS sequence"/>
</dbReference>
<protein>
    <submittedName>
        <fullName evidence="1">Uncharacterized protein</fullName>
    </submittedName>
</protein>
<sequence length="116" mass="12547">MTSDGSAHTRLRRAIQAGNLAIIHVTAAELGYITLRDALGILMVIEREAEERFDAAAVRWAGRLALETPDLQLAELAGALESLDALPDEHAQRVLFGLAERARPLARKRAAPPSVT</sequence>
<accession>A0ABT4RG95</accession>
<comment type="caution">
    <text evidence="1">The sequence shown here is derived from an EMBL/GenBank/DDBJ whole genome shotgun (WGS) entry which is preliminary data.</text>
</comment>
<proteinExistence type="predicted"/>
<name>A0ABT4RG95_9ACTN</name>
<evidence type="ECO:0000313" key="2">
    <source>
        <dbReference type="Proteomes" id="UP001147700"/>
    </source>
</evidence>
<evidence type="ECO:0000313" key="1">
    <source>
        <dbReference type="EMBL" id="MDA0137557.1"/>
    </source>
</evidence>
<keyword evidence="2" id="KW-1185">Reference proteome</keyword>